<comment type="caution">
    <text evidence="1">The sequence shown here is derived from an EMBL/GenBank/DDBJ whole genome shotgun (WGS) entry which is preliminary data.</text>
</comment>
<organism evidence="1 3">
    <name type="scientific">Limosilactobacillus antri DSM 16041</name>
    <dbReference type="NCBI Taxonomy" id="525309"/>
    <lineage>
        <taxon>Bacteria</taxon>
        <taxon>Bacillati</taxon>
        <taxon>Bacillota</taxon>
        <taxon>Bacilli</taxon>
        <taxon>Lactobacillales</taxon>
        <taxon>Lactobacillaceae</taxon>
        <taxon>Limosilactobacillus</taxon>
    </lineage>
</organism>
<proteinExistence type="predicted"/>
<dbReference type="Proteomes" id="UP000003675">
    <property type="component" value="Unassembled WGS sequence"/>
</dbReference>
<evidence type="ECO:0000313" key="3">
    <source>
        <dbReference type="Proteomes" id="UP000003675"/>
    </source>
</evidence>
<keyword evidence="4" id="KW-1185">Reference proteome</keyword>
<sequence length="59" mass="7067">MAKLSEARIKANKKWDEKNKAKRKLYLYRSHAKTFVREIASDDDLKELRKMIDEKLNSN</sequence>
<dbReference type="HOGENOM" id="CLU_194485_2_2_9"/>
<protein>
    <submittedName>
        <fullName evidence="1">Uncharacterized protein</fullName>
    </submittedName>
</protein>
<dbReference type="Proteomes" id="UP000051883">
    <property type="component" value="Unassembled WGS sequence"/>
</dbReference>
<dbReference type="RefSeq" id="WP_007123331.1">
    <property type="nucleotide sequence ID" value="NZ_AZDK01000004.1"/>
</dbReference>
<evidence type="ECO:0000313" key="1">
    <source>
        <dbReference type="EMBL" id="EEW53062.1"/>
    </source>
</evidence>
<reference evidence="2 4" key="2">
    <citation type="journal article" date="2015" name="Genome Announc.">
        <title>Expanding the biotechnology potential of lactobacilli through comparative genomics of 213 strains and associated genera.</title>
        <authorList>
            <person name="Sun Z."/>
            <person name="Harris H.M."/>
            <person name="McCann A."/>
            <person name="Guo C."/>
            <person name="Argimon S."/>
            <person name="Zhang W."/>
            <person name="Yang X."/>
            <person name="Jeffery I.B."/>
            <person name="Cooney J.C."/>
            <person name="Kagawa T.F."/>
            <person name="Liu W."/>
            <person name="Song Y."/>
            <person name="Salvetti E."/>
            <person name="Wrobel A."/>
            <person name="Rasinkangas P."/>
            <person name="Parkhill J."/>
            <person name="Rea M.C."/>
            <person name="O'Sullivan O."/>
            <person name="Ritari J."/>
            <person name="Douillard F.P."/>
            <person name="Paul Ross R."/>
            <person name="Yang R."/>
            <person name="Briner A.E."/>
            <person name="Felis G.E."/>
            <person name="de Vos W.M."/>
            <person name="Barrangou R."/>
            <person name="Klaenhammer T.R."/>
            <person name="Caufield P.W."/>
            <person name="Cui Y."/>
            <person name="Zhang H."/>
            <person name="O'Toole P.W."/>
        </authorList>
    </citation>
    <scope>NUCLEOTIDE SEQUENCE [LARGE SCALE GENOMIC DNA]</scope>
    <source>
        <strain evidence="2 4">DSM 16041</strain>
    </source>
</reference>
<dbReference type="STRING" id="525309.HMPREF0494_1785"/>
<dbReference type="OrthoDB" id="1699217at2"/>
<dbReference type="AlphaFoldDB" id="C8P8Z1"/>
<evidence type="ECO:0000313" key="4">
    <source>
        <dbReference type="Proteomes" id="UP000051883"/>
    </source>
</evidence>
<dbReference type="EMBL" id="ACLL01000051">
    <property type="protein sequence ID" value="EEW53062.1"/>
    <property type="molecule type" value="Genomic_DNA"/>
</dbReference>
<reference evidence="1 3" key="1">
    <citation type="submission" date="2009-09" db="EMBL/GenBank/DDBJ databases">
        <authorList>
            <person name="Qin X."/>
            <person name="Bachman B."/>
            <person name="Battles P."/>
            <person name="Bell A."/>
            <person name="Bess C."/>
            <person name="Bickham C."/>
            <person name="Chaboub L."/>
            <person name="Chen D."/>
            <person name="Coyle M."/>
            <person name="Deiros D.R."/>
            <person name="Dinh H."/>
            <person name="Forbes L."/>
            <person name="Fowler G."/>
            <person name="Francisco L."/>
            <person name="Fu Q."/>
            <person name="Gubbala S."/>
            <person name="Hale W."/>
            <person name="Han Y."/>
            <person name="Hemphill L."/>
            <person name="Highlander S.K."/>
            <person name="Hirani K."/>
            <person name="Hogues M."/>
            <person name="Jackson L."/>
            <person name="Jakkamsetti A."/>
            <person name="Javaid M."/>
            <person name="Jiang H."/>
            <person name="Korchina V."/>
            <person name="Kovar C."/>
            <person name="Lara F."/>
            <person name="Lee S."/>
            <person name="Mata R."/>
            <person name="Mathew T."/>
            <person name="Moen C."/>
            <person name="Morales K."/>
            <person name="Munidasa M."/>
            <person name="Nazareth L."/>
            <person name="Ngo R."/>
            <person name="Nguyen L."/>
            <person name="Okwuonu G."/>
            <person name="Ongeri F."/>
            <person name="Patil S."/>
            <person name="Petrosino J."/>
            <person name="Pham C."/>
            <person name="Pham P."/>
            <person name="Pu L.-L."/>
            <person name="Puazo M."/>
            <person name="Raj R."/>
            <person name="Reid J."/>
            <person name="Rouhana J."/>
            <person name="Saada N."/>
            <person name="Shang Y."/>
            <person name="Simmons D."/>
            <person name="Thornton R."/>
            <person name="Warren J."/>
            <person name="Weissenberger G."/>
            <person name="Zhang J."/>
            <person name="Zhang L."/>
            <person name="Zhou C."/>
            <person name="Zhu D."/>
            <person name="Muzny D."/>
            <person name="Worley K."/>
            <person name="Gibbs R."/>
        </authorList>
    </citation>
    <scope>NUCLEOTIDE SEQUENCE [LARGE SCALE GENOMIC DNA]</scope>
    <source>
        <strain evidence="1 3">DSM 16041</strain>
    </source>
</reference>
<gene>
    <name evidence="2" type="ORF">FC31_GL001495</name>
    <name evidence="1" type="ORF">HMPREF0494_1785</name>
</gene>
<evidence type="ECO:0000313" key="2">
    <source>
        <dbReference type="EMBL" id="KRK60427.1"/>
    </source>
</evidence>
<dbReference type="PATRIC" id="fig|525309.8.peg.1527"/>
<accession>C8P8Z1</accession>
<dbReference type="EMBL" id="AZDK01000004">
    <property type="protein sequence ID" value="KRK60427.1"/>
    <property type="molecule type" value="Genomic_DNA"/>
</dbReference>
<name>C8P8Z1_9LACO</name>